<dbReference type="EMBL" id="FP103042">
    <property type="protein sequence ID" value="CAX22951.1"/>
    <property type="molecule type" value="Genomic_DNA"/>
</dbReference>
<dbReference type="HOGENOM" id="CLU_2735388_0_0_5"/>
<dbReference type="AlphaFoldDB" id="C7CF59"/>
<dbReference type="KEGG" id="mdi:METDI1342"/>
<dbReference type="Proteomes" id="UP000008070">
    <property type="component" value="Chromosome"/>
</dbReference>
<reference evidence="2" key="1">
    <citation type="journal article" date="2009" name="PLoS ONE">
        <title>Methylobacterium genome sequences: a reference blueprint to investigate microbial metabolism of C1 compounds from natural and industrial sources.</title>
        <authorList>
            <person name="Vuilleumier S."/>
            <person name="Chistoserdova L."/>
            <person name="Lee M.-C."/>
            <person name="Bringel F."/>
            <person name="Lajus A."/>
            <person name="Zhou Y."/>
            <person name="Gourion B."/>
            <person name="Barbe V."/>
            <person name="Chang J."/>
            <person name="Cruveiller S."/>
            <person name="Dossat C."/>
            <person name="Gillett W."/>
            <person name="Gruffaz C."/>
            <person name="Haugen E."/>
            <person name="Hourcade E."/>
            <person name="Levy R."/>
            <person name="Mangenot S."/>
            <person name="Muller E."/>
            <person name="Nadalig T."/>
            <person name="Pagni M."/>
            <person name="Penny C."/>
            <person name="Peyraud R."/>
            <person name="Robinson D.G."/>
            <person name="Roche D."/>
            <person name="Rouy Z."/>
            <person name="Saenampechek C."/>
            <person name="Salvignol G."/>
            <person name="Vallenet D."/>
            <person name="Wu Z."/>
            <person name="Marx C.J."/>
            <person name="Vorholt J.A."/>
            <person name="Olson M.V."/>
            <person name="Kaul R."/>
            <person name="Weissenbach J."/>
            <person name="Medigue C."/>
            <person name="Lidstrom M.E."/>
        </authorList>
    </citation>
    <scope>NUCLEOTIDE SEQUENCE [LARGE SCALE GENOMIC DNA]</scope>
    <source>
        <strain evidence="2">DSM 6343 / CIP 106787 / DM4</strain>
    </source>
</reference>
<name>C7CF59_METED</name>
<gene>
    <name evidence="1" type="ORF">METD_I1342</name>
</gene>
<sequence length="71" mass="7107">MALGNLTPGSVPRTQDRVPVAVEAKSSSTAAAWFAGAFGIMSGCPVNGLACVMTERPFEPPAGCFAPPVGG</sequence>
<evidence type="ECO:0000313" key="1">
    <source>
        <dbReference type="EMBL" id="CAX22951.1"/>
    </source>
</evidence>
<proteinExistence type="predicted"/>
<accession>C7CF59</accession>
<protein>
    <submittedName>
        <fullName evidence="1">Uncharacterized protein</fullName>
    </submittedName>
</protein>
<organism evidence="1 2">
    <name type="scientific">Methylorubrum extorquens (strain DSM 6343 / CIP 106787 / DM4)</name>
    <name type="common">Methylobacterium extorquens</name>
    <dbReference type="NCBI Taxonomy" id="661410"/>
    <lineage>
        <taxon>Bacteria</taxon>
        <taxon>Pseudomonadati</taxon>
        <taxon>Pseudomonadota</taxon>
        <taxon>Alphaproteobacteria</taxon>
        <taxon>Hyphomicrobiales</taxon>
        <taxon>Methylobacteriaceae</taxon>
        <taxon>Methylorubrum</taxon>
    </lineage>
</organism>
<evidence type="ECO:0000313" key="2">
    <source>
        <dbReference type="Proteomes" id="UP000008070"/>
    </source>
</evidence>